<name>A0A6J4M7X8_9CYAN</name>
<accession>A0A6J4M7X8</accession>
<dbReference type="AlphaFoldDB" id="A0A6J4M7X8"/>
<evidence type="ECO:0000313" key="1">
    <source>
        <dbReference type="EMBL" id="CAA9351829.1"/>
    </source>
</evidence>
<organism evidence="1">
    <name type="scientific">uncultured Leptolyngbya sp</name>
    <dbReference type="NCBI Taxonomy" id="332963"/>
    <lineage>
        <taxon>Bacteria</taxon>
        <taxon>Bacillati</taxon>
        <taxon>Cyanobacteriota</taxon>
        <taxon>Cyanophyceae</taxon>
        <taxon>Leptolyngbyales</taxon>
        <taxon>Leptolyngbyaceae</taxon>
        <taxon>Leptolyngbya group</taxon>
        <taxon>Leptolyngbya</taxon>
        <taxon>environmental samples</taxon>
    </lineage>
</organism>
<dbReference type="EMBL" id="CADCTY010001003">
    <property type="protein sequence ID" value="CAA9351829.1"/>
    <property type="molecule type" value="Genomic_DNA"/>
</dbReference>
<protein>
    <submittedName>
        <fullName evidence="1">Uncharacterized protein</fullName>
    </submittedName>
</protein>
<sequence>MEQLNHPFLHQLCPSAIDMVPYLDEAELDERWSFVGFKKQRWLY</sequence>
<gene>
    <name evidence="1" type="ORF">AVDCRST_MAG94-2842</name>
</gene>
<proteinExistence type="predicted"/>
<reference evidence="1" key="1">
    <citation type="submission" date="2020-02" db="EMBL/GenBank/DDBJ databases">
        <authorList>
            <person name="Meier V. D."/>
        </authorList>
    </citation>
    <scope>NUCLEOTIDE SEQUENCE</scope>
    <source>
        <strain evidence="1">AVDCRST_MAG94</strain>
    </source>
</reference>